<evidence type="ECO:0000313" key="2">
    <source>
        <dbReference type="EMBL" id="KAK5174510.1"/>
    </source>
</evidence>
<dbReference type="AlphaFoldDB" id="A0AAV9PL95"/>
<protein>
    <recommendedName>
        <fullName evidence="1">Heterokaryon incompatibility domain-containing protein</fullName>
    </recommendedName>
</protein>
<sequence length="790" mass="89943">MSATDSSRSATIAEPRYVRQVREWIIACDELHGDSCVPEPVSQRPLEDIPRWLIDVDQQCIVPGHSADCYLALSYVWPETREPAKSASTPPRSLLLDEKTVIDFQIPGFLGREETAKQIPRVIGHAMELTSALGERYLWVDRLCIVQNDLSDGGTLSQVAKMDKIYSGAYLTIIAAAPEEMYENGLYMEWPSFSTTRDRYKYDTWPVDWPPEDDWKSLDELLKLPTMTEEEVAKAMSARYVMLSRSRWASRGWTYQEQILCKRAVVFIETGLFWDCHCCVWDGVDLSPGHDFEGIALRHDLGQRFSSRWWPDFAFYLTSYARTMDENSATHRMLCLEYRPFGIAERRVDRNEDASGRSSLPSWSWSGWQAFVDPWSLCSGLSYILDPQTQARAGSWRTKRLVDWQVLHESDTPEPILEPHLLGHHADTLRSYRGTIDGWFRWVNFCESAGKSLAEADVFFTHQRDDAERFRHPIPLVEDAGQESFLNNARYLTCSTTETLFSVATVLESRMSTVSTAFGPSKISVFEDEIFKRGPAPSKACSILVLQQSNGGFAGLLRLMDRTALDEHTTVALIAISTGTASAEDMRKSLEWRIFEGAKDEYEDGNYSQELRYSPAWNTSTETSALLFDVSMAFGKDAAKTEYVESKFPAVSAQIQQRNNESVASDAARPSIFQAFEWIDNRAQFKARNDLLLERSGMPRQTGKVSAAVLWDKVRAKIRDGSFFQQNEAIPEDAPPEHKHLEASNEEFCEFYNVLWIERIDGVEYRKACGWVPKYIWEAYATGPVEVKLG</sequence>
<dbReference type="InterPro" id="IPR010730">
    <property type="entry name" value="HET"/>
</dbReference>
<evidence type="ECO:0000313" key="3">
    <source>
        <dbReference type="Proteomes" id="UP001337655"/>
    </source>
</evidence>
<proteinExistence type="predicted"/>
<feature type="domain" description="Heterokaryon incompatibility" evidence="1">
    <location>
        <begin position="70"/>
        <end position="257"/>
    </location>
</feature>
<dbReference type="PANTHER" id="PTHR33112:SF1">
    <property type="entry name" value="HETEROKARYON INCOMPATIBILITY DOMAIN-CONTAINING PROTEIN"/>
    <property type="match status" value="1"/>
</dbReference>
<dbReference type="RefSeq" id="XP_064663179.1">
    <property type="nucleotide sequence ID" value="XM_064798852.1"/>
</dbReference>
<dbReference type="EMBL" id="JAVRRT010000002">
    <property type="protein sequence ID" value="KAK5174510.1"/>
    <property type="molecule type" value="Genomic_DNA"/>
</dbReference>
<accession>A0AAV9PL95</accession>
<dbReference type="Proteomes" id="UP001337655">
    <property type="component" value="Unassembled WGS sequence"/>
</dbReference>
<name>A0AAV9PL95_9PEZI</name>
<gene>
    <name evidence="2" type="ORF">LTR77_001590</name>
</gene>
<comment type="caution">
    <text evidence="2">The sequence shown here is derived from an EMBL/GenBank/DDBJ whole genome shotgun (WGS) entry which is preliminary data.</text>
</comment>
<dbReference type="Pfam" id="PF06985">
    <property type="entry name" value="HET"/>
    <property type="match status" value="1"/>
</dbReference>
<dbReference type="GeneID" id="89922938"/>
<organism evidence="2 3">
    <name type="scientific">Saxophila tyrrhenica</name>
    <dbReference type="NCBI Taxonomy" id="1690608"/>
    <lineage>
        <taxon>Eukaryota</taxon>
        <taxon>Fungi</taxon>
        <taxon>Dikarya</taxon>
        <taxon>Ascomycota</taxon>
        <taxon>Pezizomycotina</taxon>
        <taxon>Dothideomycetes</taxon>
        <taxon>Dothideomycetidae</taxon>
        <taxon>Mycosphaerellales</taxon>
        <taxon>Extremaceae</taxon>
        <taxon>Saxophila</taxon>
    </lineage>
</organism>
<evidence type="ECO:0000259" key="1">
    <source>
        <dbReference type="Pfam" id="PF06985"/>
    </source>
</evidence>
<dbReference type="PANTHER" id="PTHR33112">
    <property type="entry name" value="DOMAIN PROTEIN, PUTATIVE-RELATED"/>
    <property type="match status" value="1"/>
</dbReference>
<keyword evidence="3" id="KW-1185">Reference proteome</keyword>
<reference evidence="2 3" key="1">
    <citation type="submission" date="2023-08" db="EMBL/GenBank/DDBJ databases">
        <title>Black Yeasts Isolated from many extreme environments.</title>
        <authorList>
            <person name="Coleine C."/>
            <person name="Stajich J.E."/>
            <person name="Selbmann L."/>
        </authorList>
    </citation>
    <scope>NUCLEOTIDE SEQUENCE [LARGE SCALE GENOMIC DNA]</scope>
    <source>
        <strain evidence="2 3">CCFEE 5935</strain>
    </source>
</reference>